<dbReference type="Proteomes" id="UP000887579">
    <property type="component" value="Unplaced"/>
</dbReference>
<proteinExistence type="predicted"/>
<organism evidence="1 2">
    <name type="scientific">Panagrolaimus sp. ES5</name>
    <dbReference type="NCBI Taxonomy" id="591445"/>
    <lineage>
        <taxon>Eukaryota</taxon>
        <taxon>Metazoa</taxon>
        <taxon>Ecdysozoa</taxon>
        <taxon>Nematoda</taxon>
        <taxon>Chromadorea</taxon>
        <taxon>Rhabditida</taxon>
        <taxon>Tylenchina</taxon>
        <taxon>Panagrolaimomorpha</taxon>
        <taxon>Panagrolaimoidea</taxon>
        <taxon>Panagrolaimidae</taxon>
        <taxon>Panagrolaimus</taxon>
    </lineage>
</organism>
<evidence type="ECO:0000313" key="2">
    <source>
        <dbReference type="WBParaSite" id="ES5_v2.g30302.t1"/>
    </source>
</evidence>
<reference evidence="2" key="1">
    <citation type="submission" date="2022-11" db="UniProtKB">
        <authorList>
            <consortium name="WormBaseParasite"/>
        </authorList>
    </citation>
    <scope>IDENTIFICATION</scope>
</reference>
<evidence type="ECO:0000313" key="1">
    <source>
        <dbReference type="Proteomes" id="UP000887579"/>
    </source>
</evidence>
<dbReference type="WBParaSite" id="ES5_v2.g30302.t1">
    <property type="protein sequence ID" value="ES5_v2.g30302.t1"/>
    <property type="gene ID" value="ES5_v2.g30302"/>
</dbReference>
<accession>A0AC34GKW0</accession>
<protein>
    <submittedName>
        <fullName evidence="2">Uncharacterized protein</fullName>
    </submittedName>
</protein>
<sequence length="137" mass="15611">MEGGGDPQTLEDMEVAQSYEAYLQRQQQASYYESLAMNTQMVQDELYSNAITMPNENYYQTPVMEPPPHEKLSDDPPPDCPYSCCAPYEIDSIMGKPAILPKAAASELRKFRHRVDYENQPLSEHSPFYAIIINPTK</sequence>
<name>A0AC34GKW0_9BILA</name>